<dbReference type="Proteomes" id="UP000183832">
    <property type="component" value="Unassembled WGS sequence"/>
</dbReference>
<evidence type="ECO:0000313" key="3">
    <source>
        <dbReference type="EMBL" id="CRK88287.1"/>
    </source>
</evidence>
<feature type="region of interest" description="Disordered" evidence="1">
    <location>
        <begin position="105"/>
        <end position="150"/>
    </location>
</feature>
<name>A0A1J1HJR7_9DIPT</name>
<protein>
    <submittedName>
        <fullName evidence="3">CLUMA_CG002066, isoform A</fullName>
    </submittedName>
</protein>
<dbReference type="AlphaFoldDB" id="A0A1J1HJR7"/>
<keyword evidence="2" id="KW-0812">Transmembrane</keyword>
<feature type="compositionally biased region" description="Polar residues" evidence="1">
    <location>
        <begin position="140"/>
        <end position="150"/>
    </location>
</feature>
<evidence type="ECO:0000313" key="4">
    <source>
        <dbReference type="Proteomes" id="UP000183832"/>
    </source>
</evidence>
<evidence type="ECO:0000256" key="2">
    <source>
        <dbReference type="SAM" id="Phobius"/>
    </source>
</evidence>
<proteinExistence type="predicted"/>
<organism evidence="3 4">
    <name type="scientific">Clunio marinus</name>
    <dbReference type="NCBI Taxonomy" id="568069"/>
    <lineage>
        <taxon>Eukaryota</taxon>
        <taxon>Metazoa</taxon>
        <taxon>Ecdysozoa</taxon>
        <taxon>Arthropoda</taxon>
        <taxon>Hexapoda</taxon>
        <taxon>Insecta</taxon>
        <taxon>Pterygota</taxon>
        <taxon>Neoptera</taxon>
        <taxon>Endopterygota</taxon>
        <taxon>Diptera</taxon>
        <taxon>Nematocera</taxon>
        <taxon>Chironomoidea</taxon>
        <taxon>Chironomidae</taxon>
        <taxon>Clunio</taxon>
    </lineage>
</organism>
<feature type="compositionally biased region" description="Low complexity" evidence="1">
    <location>
        <begin position="124"/>
        <end position="139"/>
    </location>
</feature>
<dbReference type="STRING" id="568069.A0A1J1HJR7"/>
<feature type="transmembrane region" description="Helical" evidence="2">
    <location>
        <begin position="6"/>
        <end position="27"/>
    </location>
</feature>
<dbReference type="OrthoDB" id="10055806at2759"/>
<keyword evidence="2" id="KW-1133">Transmembrane helix</keyword>
<keyword evidence="2" id="KW-0472">Membrane</keyword>
<accession>A0A1J1HJR7</accession>
<dbReference type="EMBL" id="CVRI01000006">
    <property type="protein sequence ID" value="CRK88287.1"/>
    <property type="molecule type" value="Genomic_DNA"/>
</dbReference>
<gene>
    <name evidence="3" type="ORF">CLUMA_CG002066</name>
</gene>
<sequence>MFPLAALLTGALMTIGVAVLLIVILAIKKNREQPQPHENGIKEKHIGMDITVTTPLEMNVGQQKYVVAYTLKGSEKQPDILNAQKSTDAIDSVQKMGSPAAIRPDALFSTSSSSSSKHTKSNEQQQHQQHSTPPSHQSTLKYNDNGTKSYMTLNHNHSMTGNYNVQPPPYTHSPAMMNDYEAPLNYTVNYNPASGASNAVSTYRKISPEYNNLNNLFNSTNTTTSATVNSHLKNELLESSDNFLEFERAVLDNRLSSGVNNSNEEYEFTNNANGPNVNNERFQSTNEFVNETMDYKNLANQIANTISNINSTLNRSRNRNHILTENLPGPESCV</sequence>
<reference evidence="3 4" key="1">
    <citation type="submission" date="2015-04" db="EMBL/GenBank/DDBJ databases">
        <authorList>
            <person name="Syromyatnikov M.Y."/>
            <person name="Popov V.N."/>
        </authorList>
    </citation>
    <scope>NUCLEOTIDE SEQUENCE [LARGE SCALE GENOMIC DNA]</scope>
</reference>
<keyword evidence="4" id="KW-1185">Reference proteome</keyword>
<evidence type="ECO:0000256" key="1">
    <source>
        <dbReference type="SAM" id="MobiDB-lite"/>
    </source>
</evidence>